<feature type="compositionally biased region" description="Basic residues" evidence="1">
    <location>
        <begin position="1"/>
        <end position="10"/>
    </location>
</feature>
<feature type="compositionally biased region" description="Basic and acidic residues" evidence="1">
    <location>
        <begin position="25"/>
        <end position="41"/>
    </location>
</feature>
<protein>
    <submittedName>
        <fullName evidence="2">Uncharacterized protein</fullName>
    </submittedName>
</protein>
<gene>
    <name evidence="2" type="ORF">Naga_100082g10</name>
</gene>
<keyword evidence="3" id="KW-1185">Reference proteome</keyword>
<feature type="region of interest" description="Disordered" evidence="1">
    <location>
        <begin position="1"/>
        <end position="103"/>
    </location>
</feature>
<dbReference type="Proteomes" id="UP000019335">
    <property type="component" value="Chromosome 15"/>
</dbReference>
<feature type="compositionally biased region" description="Polar residues" evidence="1">
    <location>
        <begin position="46"/>
        <end position="56"/>
    </location>
</feature>
<feature type="compositionally biased region" description="Basic and acidic residues" evidence="1">
    <location>
        <begin position="61"/>
        <end position="74"/>
    </location>
</feature>
<evidence type="ECO:0000256" key="1">
    <source>
        <dbReference type="SAM" id="MobiDB-lite"/>
    </source>
</evidence>
<evidence type="ECO:0000313" key="2">
    <source>
        <dbReference type="EMBL" id="EWM23935.1"/>
    </source>
</evidence>
<dbReference type="EMBL" id="AZIL01001412">
    <property type="protein sequence ID" value="EWM23935.1"/>
    <property type="molecule type" value="Genomic_DNA"/>
</dbReference>
<feature type="compositionally biased region" description="Basic residues" evidence="1">
    <location>
        <begin position="94"/>
        <end position="103"/>
    </location>
</feature>
<accession>W7TAA0</accession>
<evidence type="ECO:0000313" key="3">
    <source>
        <dbReference type="Proteomes" id="UP000019335"/>
    </source>
</evidence>
<feature type="compositionally biased region" description="Polar residues" evidence="1">
    <location>
        <begin position="75"/>
        <end position="85"/>
    </location>
</feature>
<reference evidence="2 3" key="1">
    <citation type="journal article" date="2014" name="Mol. Plant">
        <title>Chromosome Scale Genome Assembly and Transcriptome Profiling of Nannochloropsis gaditana in Nitrogen Depletion.</title>
        <authorList>
            <person name="Corteggiani Carpinelli E."/>
            <person name="Telatin A."/>
            <person name="Vitulo N."/>
            <person name="Forcato C."/>
            <person name="D'Angelo M."/>
            <person name="Schiavon R."/>
            <person name="Vezzi A."/>
            <person name="Giacometti G.M."/>
            <person name="Morosinotto T."/>
            <person name="Valle G."/>
        </authorList>
    </citation>
    <scope>NUCLEOTIDE SEQUENCE [LARGE SCALE GENOMIC DNA]</scope>
    <source>
        <strain evidence="2 3">B-31</strain>
    </source>
</reference>
<proteinExistence type="predicted"/>
<name>W7TAA0_9STRA</name>
<comment type="caution">
    <text evidence="2">The sequence shown here is derived from an EMBL/GenBank/DDBJ whole genome shotgun (WGS) entry which is preliminary data.</text>
</comment>
<organism evidence="2 3">
    <name type="scientific">Nannochloropsis gaditana</name>
    <dbReference type="NCBI Taxonomy" id="72520"/>
    <lineage>
        <taxon>Eukaryota</taxon>
        <taxon>Sar</taxon>
        <taxon>Stramenopiles</taxon>
        <taxon>Ochrophyta</taxon>
        <taxon>Eustigmatophyceae</taxon>
        <taxon>Eustigmatales</taxon>
        <taxon>Monodopsidaceae</taxon>
        <taxon>Nannochloropsis</taxon>
    </lineage>
</organism>
<dbReference type="OrthoDB" id="6777847at2759"/>
<dbReference type="AlphaFoldDB" id="W7TAA0"/>
<sequence>MGQRVKRFRQAQRERLRTQAAGQRSECRGRNAEVRVQRSECRGQSAEVTVQRSHCTGSEGRGQRAEAEMQRSEWRGQSPQVTVETSEGPGPARRGSRPTRRRKDWPKISEITWGPYYSESVFLGYSAAGRAEEKGWRMGSQNLCWENLRCRSLAGKTSGGRSDPSLLIWMGQTLRIQRASLDEKSAGADTHSN</sequence>